<dbReference type="Pfam" id="PF00551">
    <property type="entry name" value="Formyl_trans_N"/>
    <property type="match status" value="1"/>
</dbReference>
<dbReference type="InterPro" id="IPR002376">
    <property type="entry name" value="Formyl_transf_N"/>
</dbReference>
<proteinExistence type="inferred from homology"/>
<dbReference type="SUPFAM" id="SSF50486">
    <property type="entry name" value="FMT C-terminal domain-like"/>
    <property type="match status" value="1"/>
</dbReference>
<dbReference type="EC" id="2.1.2.9" evidence="2 5"/>
<dbReference type="PANTHER" id="PTHR11138">
    <property type="entry name" value="METHIONYL-TRNA FORMYLTRANSFERASE"/>
    <property type="match status" value="1"/>
</dbReference>
<dbReference type="KEGG" id="acae:HYG86_16980"/>
<evidence type="ECO:0000313" key="8">
    <source>
        <dbReference type="EMBL" id="QNO16343.1"/>
    </source>
</evidence>
<evidence type="ECO:0000256" key="5">
    <source>
        <dbReference type="HAMAP-Rule" id="MF_00182"/>
    </source>
</evidence>
<evidence type="ECO:0000256" key="2">
    <source>
        <dbReference type="ARBA" id="ARBA00012261"/>
    </source>
</evidence>
<accession>A0A7G9WCD1</accession>
<dbReference type="SUPFAM" id="SSF53328">
    <property type="entry name" value="Formyltransferase"/>
    <property type="match status" value="1"/>
</dbReference>
<evidence type="ECO:0000259" key="7">
    <source>
        <dbReference type="Pfam" id="PF02911"/>
    </source>
</evidence>
<reference evidence="8 9" key="1">
    <citation type="submission" date="2020-07" db="EMBL/GenBank/DDBJ databases">
        <title>Alkalicella. sp. LB2 genome.</title>
        <authorList>
            <person name="Postec A."/>
            <person name="Quemeneur M."/>
        </authorList>
    </citation>
    <scope>NUCLEOTIDE SEQUENCE [LARGE SCALE GENOMIC DNA]</scope>
    <source>
        <strain evidence="8 9">LB2</strain>
    </source>
</reference>
<feature type="domain" description="Formyl transferase N-terminal" evidence="6">
    <location>
        <begin position="1"/>
        <end position="180"/>
    </location>
</feature>
<dbReference type="GO" id="GO:0004479">
    <property type="term" value="F:methionyl-tRNA formyltransferase activity"/>
    <property type="evidence" value="ECO:0007669"/>
    <property type="project" value="UniProtKB-UniRule"/>
</dbReference>
<dbReference type="EMBL" id="CP058559">
    <property type="protein sequence ID" value="QNO16343.1"/>
    <property type="molecule type" value="Genomic_DNA"/>
</dbReference>
<dbReference type="InterPro" id="IPR044135">
    <property type="entry name" value="Met-tRNA-FMT_C"/>
</dbReference>
<name>A0A7G9WCD1_ALKCA</name>
<evidence type="ECO:0000259" key="6">
    <source>
        <dbReference type="Pfam" id="PF00551"/>
    </source>
</evidence>
<gene>
    <name evidence="5" type="primary">fmt</name>
    <name evidence="8" type="ORF">HYG86_16980</name>
</gene>
<comment type="similarity">
    <text evidence="1 5">Belongs to the Fmt family.</text>
</comment>
<evidence type="ECO:0000313" key="9">
    <source>
        <dbReference type="Proteomes" id="UP000516160"/>
    </source>
</evidence>
<keyword evidence="4 5" id="KW-0648">Protein biosynthesis</keyword>
<dbReference type="GO" id="GO:0005829">
    <property type="term" value="C:cytosol"/>
    <property type="evidence" value="ECO:0007669"/>
    <property type="project" value="TreeGrafter"/>
</dbReference>
<dbReference type="RefSeq" id="WP_213166735.1">
    <property type="nucleotide sequence ID" value="NZ_CP058559.1"/>
</dbReference>
<comment type="catalytic activity">
    <reaction evidence="5">
        <text>L-methionyl-tRNA(fMet) + (6R)-10-formyltetrahydrofolate = N-formyl-L-methionyl-tRNA(fMet) + (6S)-5,6,7,8-tetrahydrofolate + H(+)</text>
        <dbReference type="Rhea" id="RHEA:24380"/>
        <dbReference type="Rhea" id="RHEA-COMP:9952"/>
        <dbReference type="Rhea" id="RHEA-COMP:9953"/>
        <dbReference type="ChEBI" id="CHEBI:15378"/>
        <dbReference type="ChEBI" id="CHEBI:57453"/>
        <dbReference type="ChEBI" id="CHEBI:78530"/>
        <dbReference type="ChEBI" id="CHEBI:78844"/>
        <dbReference type="ChEBI" id="CHEBI:195366"/>
        <dbReference type="EC" id="2.1.2.9"/>
    </reaction>
</comment>
<evidence type="ECO:0000256" key="4">
    <source>
        <dbReference type="ARBA" id="ARBA00022917"/>
    </source>
</evidence>
<dbReference type="Pfam" id="PF02911">
    <property type="entry name" value="Formyl_trans_C"/>
    <property type="match status" value="1"/>
</dbReference>
<dbReference type="InterPro" id="IPR005793">
    <property type="entry name" value="Formyl_trans_C"/>
</dbReference>
<feature type="binding site" evidence="5">
    <location>
        <begin position="110"/>
        <end position="113"/>
    </location>
    <ligand>
        <name>(6S)-5,6,7,8-tetrahydrofolate</name>
        <dbReference type="ChEBI" id="CHEBI:57453"/>
    </ligand>
</feature>
<dbReference type="CDD" id="cd08704">
    <property type="entry name" value="Met_tRNA_FMT_C"/>
    <property type="match status" value="1"/>
</dbReference>
<protein>
    <recommendedName>
        <fullName evidence="2 5">Methionyl-tRNA formyltransferase</fullName>
        <ecNumber evidence="2 5">2.1.2.9</ecNumber>
    </recommendedName>
</protein>
<organism evidence="8 9">
    <name type="scientific">Alkalicella caledoniensis</name>
    <dbReference type="NCBI Taxonomy" id="2731377"/>
    <lineage>
        <taxon>Bacteria</taxon>
        <taxon>Bacillati</taxon>
        <taxon>Bacillota</taxon>
        <taxon>Clostridia</taxon>
        <taxon>Eubacteriales</taxon>
        <taxon>Proteinivoracaceae</taxon>
        <taxon>Alkalicella</taxon>
    </lineage>
</organism>
<dbReference type="PANTHER" id="PTHR11138:SF5">
    <property type="entry name" value="METHIONYL-TRNA FORMYLTRANSFERASE, MITOCHONDRIAL"/>
    <property type="match status" value="1"/>
</dbReference>
<keyword evidence="9" id="KW-1185">Reference proteome</keyword>
<evidence type="ECO:0000256" key="1">
    <source>
        <dbReference type="ARBA" id="ARBA00010699"/>
    </source>
</evidence>
<feature type="domain" description="Formyl transferase C-terminal" evidence="7">
    <location>
        <begin position="205"/>
        <end position="309"/>
    </location>
</feature>
<dbReference type="AlphaFoldDB" id="A0A7G9WCD1"/>
<dbReference type="NCBIfam" id="TIGR00460">
    <property type="entry name" value="fmt"/>
    <property type="match status" value="1"/>
</dbReference>
<dbReference type="InterPro" id="IPR036477">
    <property type="entry name" value="Formyl_transf_N_sf"/>
</dbReference>
<dbReference type="Proteomes" id="UP000516160">
    <property type="component" value="Chromosome"/>
</dbReference>
<dbReference type="CDD" id="cd08646">
    <property type="entry name" value="FMT_core_Met-tRNA-FMT_N"/>
    <property type="match status" value="1"/>
</dbReference>
<sequence>MRIIFMGTPDFAVPTLKKIHENKHEIVAVVTKPDQKRGRGKKVTFSPVKEFALEIGVDVLQPEKIKGNTEFINKVKDLKPDVIVVVAYGKILPPEILNVPPFGCINIHGSLLPEYRGAAPIHWALVHGKKKTGITTMLMDSGMDTGDMLLKKEIEIENNDDVLSLHIKLSEIGASLLIDTLKMIEEKNITPIKQDENAATYAPMISKDMGKLDWGLPTNELYNLIRGLNPWPGCFSYLGGERLKIHKAEILDLDQKQLQQQECIASPGIITNLTFEGIIVSTGDGQILLKTVQPPSKPKMDASSFANGYKIKIGDKFEYNI</sequence>
<comment type="function">
    <text evidence="5">Attaches a formyl group to the free amino group of methionyl-tRNA(fMet). The formyl group appears to play a dual role in the initiator identity of N-formylmethionyl-tRNA by promoting its recognition by IF2 and preventing the misappropriation of this tRNA by the elongation apparatus.</text>
</comment>
<dbReference type="HAMAP" id="MF_00182">
    <property type="entry name" value="Formyl_trans"/>
    <property type="match status" value="1"/>
</dbReference>
<dbReference type="Gene3D" id="3.40.50.12230">
    <property type="match status" value="1"/>
</dbReference>
<evidence type="ECO:0000256" key="3">
    <source>
        <dbReference type="ARBA" id="ARBA00022679"/>
    </source>
</evidence>
<dbReference type="InterPro" id="IPR041711">
    <property type="entry name" value="Met-tRNA-FMT_N"/>
</dbReference>
<dbReference type="FunFam" id="3.40.50.12230:FF:000001">
    <property type="entry name" value="Methionyl-tRNA formyltransferase"/>
    <property type="match status" value="1"/>
</dbReference>
<keyword evidence="3 5" id="KW-0808">Transferase</keyword>
<dbReference type="InterPro" id="IPR011034">
    <property type="entry name" value="Formyl_transferase-like_C_sf"/>
</dbReference>
<dbReference type="InterPro" id="IPR005794">
    <property type="entry name" value="Fmt"/>
</dbReference>